<protein>
    <recommendedName>
        <fullName evidence="7">TF-B3 domain-containing protein</fullName>
    </recommendedName>
</protein>
<dbReference type="PROSITE" id="PS50863">
    <property type="entry name" value="B3"/>
    <property type="match status" value="1"/>
</dbReference>
<dbReference type="Pfam" id="PF02362">
    <property type="entry name" value="B3"/>
    <property type="match status" value="1"/>
</dbReference>
<dbReference type="SUPFAM" id="SSF101936">
    <property type="entry name" value="DNA-binding pseudobarrel domain"/>
    <property type="match status" value="2"/>
</dbReference>
<dbReference type="OrthoDB" id="1109907at2759"/>
<evidence type="ECO:0000256" key="6">
    <source>
        <dbReference type="ARBA" id="ARBA00023242"/>
    </source>
</evidence>
<sequence length="163" mass="18872">MDEKYGVTRHFFKIMLPGFHDKLVLPPAFCRKLKEEKPKHAILRSPRGTMKVNICKNDKGLIYFKKGWKDFADLNDLCIGDAIVFEHTGGLNFNAIVFDPSACEKQFPEKVNLDEHPEDVESWYKFYTSNKLKDGDVCTFELHPHSRRSKTVVMDVHINRSSP</sequence>
<evidence type="ECO:0000256" key="1">
    <source>
        <dbReference type="ARBA" id="ARBA00004123"/>
    </source>
</evidence>
<gene>
    <name evidence="8" type="ORF">CDL12_19804</name>
</gene>
<keyword evidence="9" id="KW-1185">Reference proteome</keyword>
<keyword evidence="3" id="KW-0805">Transcription regulation</keyword>
<name>A0A2G9GRH4_9LAMI</name>
<comment type="subcellular location">
    <subcellularLocation>
        <location evidence="1">Nucleus</location>
    </subcellularLocation>
</comment>
<organism evidence="8 9">
    <name type="scientific">Handroanthus impetiginosus</name>
    <dbReference type="NCBI Taxonomy" id="429701"/>
    <lineage>
        <taxon>Eukaryota</taxon>
        <taxon>Viridiplantae</taxon>
        <taxon>Streptophyta</taxon>
        <taxon>Embryophyta</taxon>
        <taxon>Tracheophyta</taxon>
        <taxon>Spermatophyta</taxon>
        <taxon>Magnoliopsida</taxon>
        <taxon>eudicotyledons</taxon>
        <taxon>Gunneridae</taxon>
        <taxon>Pentapetalae</taxon>
        <taxon>asterids</taxon>
        <taxon>lamiids</taxon>
        <taxon>Lamiales</taxon>
        <taxon>Bignoniaceae</taxon>
        <taxon>Crescentiina</taxon>
        <taxon>Tabebuia alliance</taxon>
        <taxon>Handroanthus</taxon>
    </lineage>
</organism>
<dbReference type="InterPro" id="IPR015300">
    <property type="entry name" value="DNA-bd_pseudobarrel_sf"/>
</dbReference>
<dbReference type="GO" id="GO:0005634">
    <property type="term" value="C:nucleus"/>
    <property type="evidence" value="ECO:0007669"/>
    <property type="project" value="UniProtKB-SubCell"/>
</dbReference>
<evidence type="ECO:0000313" key="8">
    <source>
        <dbReference type="EMBL" id="PIN07620.1"/>
    </source>
</evidence>
<keyword evidence="4" id="KW-0238">DNA-binding</keyword>
<keyword evidence="2" id="KW-0677">Repeat</keyword>
<dbReference type="Proteomes" id="UP000231279">
    <property type="component" value="Unassembled WGS sequence"/>
</dbReference>
<dbReference type="InterPro" id="IPR039218">
    <property type="entry name" value="REM_fam"/>
</dbReference>
<feature type="domain" description="TF-B3" evidence="7">
    <location>
        <begin position="8"/>
        <end position="101"/>
    </location>
</feature>
<dbReference type="GO" id="GO:0003677">
    <property type="term" value="F:DNA binding"/>
    <property type="evidence" value="ECO:0007669"/>
    <property type="project" value="UniProtKB-KW"/>
</dbReference>
<dbReference type="SMART" id="SM01019">
    <property type="entry name" value="B3"/>
    <property type="match status" value="1"/>
</dbReference>
<comment type="caution">
    <text evidence="8">The sequence shown here is derived from an EMBL/GenBank/DDBJ whole genome shotgun (WGS) entry which is preliminary data.</text>
</comment>
<proteinExistence type="predicted"/>
<reference evidence="9" key="1">
    <citation type="journal article" date="2018" name="Gigascience">
        <title>Genome assembly of the Pink Ipe (Handroanthus impetiginosus, Bignoniaceae), a highly valued, ecologically keystone Neotropical timber forest tree.</title>
        <authorList>
            <person name="Silva-Junior O.B."/>
            <person name="Grattapaglia D."/>
            <person name="Novaes E."/>
            <person name="Collevatti R.G."/>
        </authorList>
    </citation>
    <scope>NUCLEOTIDE SEQUENCE [LARGE SCALE GENOMIC DNA]</scope>
    <source>
        <strain evidence="9">cv. UFG-1</strain>
    </source>
</reference>
<evidence type="ECO:0000256" key="3">
    <source>
        <dbReference type="ARBA" id="ARBA00023015"/>
    </source>
</evidence>
<evidence type="ECO:0000256" key="2">
    <source>
        <dbReference type="ARBA" id="ARBA00022737"/>
    </source>
</evidence>
<dbReference type="AlphaFoldDB" id="A0A2G9GRH4"/>
<evidence type="ECO:0000256" key="4">
    <source>
        <dbReference type="ARBA" id="ARBA00023125"/>
    </source>
</evidence>
<dbReference type="InterPro" id="IPR003340">
    <property type="entry name" value="B3_DNA-bd"/>
</dbReference>
<evidence type="ECO:0000256" key="5">
    <source>
        <dbReference type="ARBA" id="ARBA00023163"/>
    </source>
</evidence>
<evidence type="ECO:0000259" key="7">
    <source>
        <dbReference type="PROSITE" id="PS50863"/>
    </source>
</evidence>
<accession>A0A2G9GRH4</accession>
<keyword evidence="6" id="KW-0539">Nucleus</keyword>
<dbReference type="STRING" id="429701.A0A2G9GRH4"/>
<dbReference type="EMBL" id="NKXS01004046">
    <property type="protein sequence ID" value="PIN07620.1"/>
    <property type="molecule type" value="Genomic_DNA"/>
</dbReference>
<keyword evidence="5" id="KW-0804">Transcription</keyword>
<dbReference type="PANTHER" id="PTHR31674:SF62">
    <property type="entry name" value="B3 DOMAIN-CONTAINING PROTEIN REM14-RELATED"/>
    <property type="match status" value="1"/>
</dbReference>
<evidence type="ECO:0000313" key="9">
    <source>
        <dbReference type="Proteomes" id="UP000231279"/>
    </source>
</evidence>
<dbReference type="Gene3D" id="2.40.330.10">
    <property type="entry name" value="DNA-binding pseudobarrel domain"/>
    <property type="match status" value="2"/>
</dbReference>
<dbReference type="CDD" id="cd10017">
    <property type="entry name" value="B3_DNA"/>
    <property type="match status" value="1"/>
</dbReference>
<dbReference type="PANTHER" id="PTHR31674">
    <property type="entry name" value="B3 DOMAIN-CONTAINING PROTEIN REM-LIKE 3-RELATED"/>
    <property type="match status" value="1"/>
</dbReference>